<accession>A0A3D9YUV7</accession>
<dbReference type="Proteomes" id="UP000256900">
    <property type="component" value="Unassembled WGS sequence"/>
</dbReference>
<evidence type="ECO:0000313" key="2">
    <source>
        <dbReference type="Proteomes" id="UP000256900"/>
    </source>
</evidence>
<comment type="caution">
    <text evidence="1">The sequence shown here is derived from an EMBL/GenBank/DDBJ whole genome shotgun (WGS) entry which is preliminary data.</text>
</comment>
<gene>
    <name evidence="1" type="ORF">DES32_2412</name>
</gene>
<evidence type="ECO:0000313" key="1">
    <source>
        <dbReference type="EMBL" id="REF86360.1"/>
    </source>
</evidence>
<reference evidence="1 2" key="1">
    <citation type="submission" date="2018-08" db="EMBL/GenBank/DDBJ databases">
        <title>Genomic Encyclopedia of Type Strains, Phase IV (KMG-IV): sequencing the most valuable type-strain genomes for metagenomic binning, comparative biology and taxonomic classification.</title>
        <authorList>
            <person name="Goeker M."/>
        </authorList>
    </citation>
    <scope>NUCLEOTIDE SEQUENCE [LARGE SCALE GENOMIC DNA]</scope>
    <source>
        <strain evidence="1 2">BW863</strain>
    </source>
</reference>
<dbReference type="EMBL" id="QUMO01000003">
    <property type="protein sequence ID" value="REF86360.1"/>
    <property type="molecule type" value="Genomic_DNA"/>
</dbReference>
<dbReference type="AlphaFoldDB" id="A0A3D9YUV7"/>
<sequence length="162" mass="18076">MGSYRRKKFSYDPGHGTAPEIRMKMPLLATLFVHAESTFTDGEPPRLRELIFGLLSGNIPAASVLDRLDPAFADEIRAYVAYRGLSAENFIAQALLAFALDIADKSWGQATRSRRAQGDDPEAGVISDVLAEIMRQRRDREIFLAWPESARESHATLGRRRG</sequence>
<organism evidence="1 2">
    <name type="scientific">Methylovirgula ligni</name>
    <dbReference type="NCBI Taxonomy" id="569860"/>
    <lineage>
        <taxon>Bacteria</taxon>
        <taxon>Pseudomonadati</taxon>
        <taxon>Pseudomonadota</taxon>
        <taxon>Alphaproteobacteria</taxon>
        <taxon>Hyphomicrobiales</taxon>
        <taxon>Beijerinckiaceae</taxon>
        <taxon>Methylovirgula</taxon>
    </lineage>
</organism>
<proteinExistence type="predicted"/>
<keyword evidence="2" id="KW-1185">Reference proteome</keyword>
<name>A0A3D9YUV7_9HYPH</name>
<protein>
    <submittedName>
        <fullName evidence="1">Uncharacterized protein</fullName>
    </submittedName>
</protein>